<dbReference type="InterPro" id="IPR052028">
    <property type="entry name" value="HipA_Ser/Thr_kinase"/>
</dbReference>
<accession>A0ABP4EJ41</accession>
<sequence>MARADELCVLLHGQLVGHLRRSDSEAPRFSYEAQYVADSDLALSASLPLTSTEYTAERTAPFFLGLLPENQGALTAWGAQLDVDSQDWFALLGAMGLDCPGAVQFVLPDELATVISEEATYLPVSETDIEERLRAVSGDNASWSMKGEHWSLAGQQEKFALAYLEGEWFSAQGAAATTHILKPGIKDLNHQALAEHLTLTAAGLVGIGVAPSSFQRFGDQWAIVSTRYDRAIEGRQVERIHQEDLAQACRRVPARKYETNGGPGLRDMANILKRESTDLVDDRKALAEFALINLVSGAPDGHAKNISLLRTPSAISVAPLYDLATGLIYDPTTTDRSIAVSIGGERHASRIRRKQLDKAAQAIGVSADWFAGRAVELATDFPAAFVEACAPHVETPGCLEILERAVPELERHSELLLTNFAG</sequence>
<protein>
    <submittedName>
        <fullName evidence="6">Type II toxin-antitoxin system HipA family toxin</fullName>
    </submittedName>
</protein>
<feature type="domain" description="HipA-like C-terminal" evidence="4">
    <location>
        <begin position="150"/>
        <end position="382"/>
    </location>
</feature>
<dbReference type="NCBIfam" id="TIGR03071">
    <property type="entry name" value="couple_hipA"/>
    <property type="match status" value="1"/>
</dbReference>
<evidence type="ECO:0000259" key="4">
    <source>
        <dbReference type="Pfam" id="PF07804"/>
    </source>
</evidence>
<evidence type="ECO:0000256" key="1">
    <source>
        <dbReference type="ARBA" id="ARBA00010164"/>
    </source>
</evidence>
<dbReference type="InterPro" id="IPR017508">
    <property type="entry name" value="HipA_N1"/>
</dbReference>
<evidence type="ECO:0000259" key="5">
    <source>
        <dbReference type="Pfam" id="PF13657"/>
    </source>
</evidence>
<organism evidence="6 7">
    <name type="scientific">Nocardioides dubius</name>
    <dbReference type="NCBI Taxonomy" id="317019"/>
    <lineage>
        <taxon>Bacteria</taxon>
        <taxon>Bacillati</taxon>
        <taxon>Actinomycetota</taxon>
        <taxon>Actinomycetes</taxon>
        <taxon>Propionibacteriales</taxon>
        <taxon>Nocardioidaceae</taxon>
        <taxon>Nocardioides</taxon>
    </lineage>
</organism>
<dbReference type="EMBL" id="BAAALG010000013">
    <property type="protein sequence ID" value="GAA1111623.1"/>
    <property type="molecule type" value="Genomic_DNA"/>
</dbReference>
<feature type="domain" description="HipA N-terminal subdomain 1" evidence="5">
    <location>
        <begin position="8"/>
        <end position="105"/>
    </location>
</feature>
<evidence type="ECO:0000256" key="2">
    <source>
        <dbReference type="ARBA" id="ARBA00022679"/>
    </source>
</evidence>
<keyword evidence="3" id="KW-0418">Kinase</keyword>
<dbReference type="Proteomes" id="UP001501581">
    <property type="component" value="Unassembled WGS sequence"/>
</dbReference>
<dbReference type="Pfam" id="PF07804">
    <property type="entry name" value="HipA_C"/>
    <property type="match status" value="1"/>
</dbReference>
<keyword evidence="7" id="KW-1185">Reference proteome</keyword>
<dbReference type="Pfam" id="PF13657">
    <property type="entry name" value="Couple_hipA"/>
    <property type="match status" value="1"/>
</dbReference>
<evidence type="ECO:0000256" key="3">
    <source>
        <dbReference type="ARBA" id="ARBA00022777"/>
    </source>
</evidence>
<comment type="similarity">
    <text evidence="1">Belongs to the HipA Ser/Thr kinase family.</text>
</comment>
<name>A0ABP4EJ41_9ACTN</name>
<proteinExistence type="inferred from homology"/>
<evidence type="ECO:0000313" key="7">
    <source>
        <dbReference type="Proteomes" id="UP001501581"/>
    </source>
</evidence>
<dbReference type="RefSeq" id="WP_343996278.1">
    <property type="nucleotide sequence ID" value="NZ_BAAALG010000013.1"/>
</dbReference>
<dbReference type="PANTHER" id="PTHR37419:SF1">
    <property type="entry name" value="SERINE_THREONINE-PROTEIN KINASE TOXIN HIPA"/>
    <property type="match status" value="1"/>
</dbReference>
<comment type="caution">
    <text evidence="6">The sequence shown here is derived from an EMBL/GenBank/DDBJ whole genome shotgun (WGS) entry which is preliminary data.</text>
</comment>
<dbReference type="PANTHER" id="PTHR37419">
    <property type="entry name" value="SERINE/THREONINE-PROTEIN KINASE TOXIN HIPA"/>
    <property type="match status" value="1"/>
</dbReference>
<evidence type="ECO:0000313" key="6">
    <source>
        <dbReference type="EMBL" id="GAA1111623.1"/>
    </source>
</evidence>
<gene>
    <name evidence="6" type="ORF">GCM10009668_36190</name>
</gene>
<reference evidence="7" key="1">
    <citation type="journal article" date="2019" name="Int. J. Syst. Evol. Microbiol.">
        <title>The Global Catalogue of Microorganisms (GCM) 10K type strain sequencing project: providing services to taxonomists for standard genome sequencing and annotation.</title>
        <authorList>
            <consortium name="The Broad Institute Genomics Platform"/>
            <consortium name="The Broad Institute Genome Sequencing Center for Infectious Disease"/>
            <person name="Wu L."/>
            <person name="Ma J."/>
        </authorList>
    </citation>
    <scope>NUCLEOTIDE SEQUENCE [LARGE SCALE GENOMIC DNA]</scope>
    <source>
        <strain evidence="7">JCM 13008</strain>
    </source>
</reference>
<dbReference type="InterPro" id="IPR012893">
    <property type="entry name" value="HipA-like_C"/>
</dbReference>
<keyword evidence="2" id="KW-0808">Transferase</keyword>